<organism evidence="1 2">
    <name type="scientific">Streptococcus salivarius</name>
    <dbReference type="NCBI Taxonomy" id="1304"/>
    <lineage>
        <taxon>Bacteria</taxon>
        <taxon>Bacillati</taxon>
        <taxon>Bacillota</taxon>
        <taxon>Bacilli</taxon>
        <taxon>Lactobacillales</taxon>
        <taxon>Streptococcaceae</taxon>
        <taxon>Streptococcus</taxon>
    </lineage>
</organism>
<sequence>MTKQIFVYKNKKTQEIFADLFAKDLLEGVTTFPRIDNAQSYSFLELSCLYLKRILEMKHRRVQTLFVEGKPEPALASALLQARAMGLNVVIKLKTTESNVETQEELKELGFDDVVMA</sequence>
<accession>A0A7L6WMM8</accession>
<dbReference type="EMBL" id="CP054154">
    <property type="protein sequence ID" value="QMI52011.1"/>
    <property type="molecule type" value="Genomic_DNA"/>
</dbReference>
<reference evidence="1 2" key="1">
    <citation type="journal article" date="2020" name="Microbiol. Resour. Announc.">
        <title>Complete Genome Sequence of Streptococcus salivarius DB-B5, a Novel Probiotic Candidate Isolated from the Supragingival Plaque of a Healthy Female Subject.</title>
        <authorList>
            <person name="Fields F.R."/>
            <person name="Li X."/>
            <person name="Navarre W.W."/>
            <person name="Naito M."/>
        </authorList>
    </citation>
    <scope>NUCLEOTIDE SEQUENCE [LARGE SCALE GENOMIC DNA]</scope>
    <source>
        <strain evidence="1 2">DB-B5</strain>
        <plasmid evidence="1 2">pIKMIN-B501</plasmid>
    </source>
</reference>
<dbReference type="Proteomes" id="UP000516705">
    <property type="component" value="Plasmid pIKMIN-B501"/>
</dbReference>
<name>A0A7L6WMM8_STRSL</name>
<protein>
    <submittedName>
        <fullName evidence="1">Uncharacterized protein</fullName>
    </submittedName>
</protein>
<gene>
    <name evidence="1" type="ORF">HRE60_10025</name>
</gene>
<dbReference type="RefSeq" id="WP_181671397.1">
    <property type="nucleotide sequence ID" value="NZ_CP054154.1"/>
</dbReference>
<evidence type="ECO:0000313" key="2">
    <source>
        <dbReference type="Proteomes" id="UP000516705"/>
    </source>
</evidence>
<proteinExistence type="predicted"/>
<keyword evidence="1" id="KW-0614">Plasmid</keyword>
<dbReference type="AlphaFoldDB" id="A0A7L6WMM8"/>
<evidence type="ECO:0000313" key="1">
    <source>
        <dbReference type="EMBL" id="QMI52011.1"/>
    </source>
</evidence>
<geneLocation type="plasmid" evidence="1 2">
    <name>pIKMIN-B501</name>
</geneLocation>